<feature type="transmembrane region" description="Helical" evidence="7">
    <location>
        <begin position="238"/>
        <end position="263"/>
    </location>
</feature>
<dbReference type="GO" id="GO:0016887">
    <property type="term" value="F:ATP hydrolysis activity"/>
    <property type="evidence" value="ECO:0007669"/>
    <property type="project" value="InterPro"/>
</dbReference>
<evidence type="ECO:0000256" key="7">
    <source>
        <dbReference type="SAM" id="Phobius"/>
    </source>
</evidence>
<dbReference type="SUPFAM" id="SSF90123">
    <property type="entry name" value="ABC transporter transmembrane region"/>
    <property type="match status" value="1"/>
</dbReference>
<dbReference type="Gene3D" id="1.20.1560.10">
    <property type="entry name" value="ABC transporter type 1, transmembrane domain"/>
    <property type="match status" value="1"/>
</dbReference>
<dbReference type="Pfam" id="PF00664">
    <property type="entry name" value="ABC_membrane"/>
    <property type="match status" value="1"/>
</dbReference>
<dbReference type="SUPFAM" id="SSF52540">
    <property type="entry name" value="P-loop containing nucleoside triphosphate hydrolases"/>
    <property type="match status" value="1"/>
</dbReference>
<feature type="domain" description="ABC transmembrane type-1" evidence="9">
    <location>
        <begin position="27"/>
        <end position="303"/>
    </location>
</feature>
<dbReference type="PANTHER" id="PTHR24221">
    <property type="entry name" value="ATP-BINDING CASSETTE SUB-FAMILY B"/>
    <property type="match status" value="1"/>
</dbReference>
<keyword evidence="3" id="KW-0547">Nucleotide-binding</keyword>
<keyword evidence="5 7" id="KW-1133">Transmembrane helix</keyword>
<dbReference type="Pfam" id="PF00005">
    <property type="entry name" value="ABC_tran"/>
    <property type="match status" value="1"/>
</dbReference>
<dbReference type="Proteomes" id="UP000250369">
    <property type="component" value="Unassembled WGS sequence"/>
</dbReference>
<dbReference type="InterPro" id="IPR003439">
    <property type="entry name" value="ABC_transporter-like_ATP-bd"/>
</dbReference>
<dbReference type="InterPro" id="IPR027417">
    <property type="entry name" value="P-loop_NTPase"/>
</dbReference>
<reference evidence="10 11" key="1">
    <citation type="journal article" date="2009" name="Int. J. Syst. Evol. Microbiol.">
        <title>Paenibacillus contaminans sp. nov., isolated from a contaminated laboratory plate.</title>
        <authorList>
            <person name="Chou J.H."/>
            <person name="Lee J.H."/>
            <person name="Lin M.C."/>
            <person name="Chang P.S."/>
            <person name="Arun A.B."/>
            <person name="Young C.C."/>
            <person name="Chen W.M."/>
        </authorList>
    </citation>
    <scope>NUCLEOTIDE SEQUENCE [LARGE SCALE GENOMIC DNA]</scope>
    <source>
        <strain evidence="10 11">CKOBP-6</strain>
    </source>
</reference>
<evidence type="ECO:0000256" key="3">
    <source>
        <dbReference type="ARBA" id="ARBA00022741"/>
    </source>
</evidence>
<evidence type="ECO:0000259" key="9">
    <source>
        <dbReference type="PROSITE" id="PS50929"/>
    </source>
</evidence>
<dbReference type="InterPro" id="IPR011527">
    <property type="entry name" value="ABC1_TM_dom"/>
</dbReference>
<keyword evidence="6 7" id="KW-0472">Membrane</keyword>
<comment type="caution">
    <text evidence="10">The sequence shown here is derived from an EMBL/GenBank/DDBJ whole genome shotgun (WGS) entry which is preliminary data.</text>
</comment>
<dbReference type="PROSITE" id="PS50929">
    <property type="entry name" value="ABC_TM1F"/>
    <property type="match status" value="1"/>
</dbReference>
<sequence>MRDTLTVLRKIYLFYPVQNTTVILLRMFGFAGLGVLSGVFIKRYFDEASGQALTLNGLLFLTAMLMTVPLVQAITYYIDLGLSYGRTEIVRAIFRRNILREIFKRPGALPLPVDQGQMMNIMRSDVTVHEGLYWDLTYLSAFAVFSIGGLVMLGSVDWPVTVILFAPLPAIIMIVKWLEKQITAYYRAERMTTDRVLGVISDIFNYSQALKINKAERPFLNRLAGLGEERARAGRRNAVFTTALASIYDNIVNIGIALLLLLLSDKLRNGSFSIGSFTLFVFFLGYISNFTRLFGKVLTNFKSSALSLNRIEGVIGERYLVKLTQNDSLFLASDPPNPPDEPDESCGPLLGNLHIDGLSYTFPNSKQGIRNISFSIRQGSFTVITGKMGSGKTTLLRVMLGLLPKASGEIKWNGRLVPNAADFFVPPNVAYTPQVPYLFSDTIKANILLGYPDESQITAAIHQSVLEEDLNRFEMGADTLLGTKGVNLSGGQLQRTAAARMLVRDAQLLVMDDVSSALDVDTEKRLWERLNELRSSKGVTLLVVTQKEYALKYADQVIVLENGEMKSVS</sequence>
<dbReference type="AlphaFoldDB" id="A0A329MSP6"/>
<keyword evidence="11" id="KW-1185">Reference proteome</keyword>
<evidence type="ECO:0008006" key="12">
    <source>
        <dbReference type="Google" id="ProtNLM"/>
    </source>
</evidence>
<dbReference type="InterPro" id="IPR003593">
    <property type="entry name" value="AAA+_ATPase"/>
</dbReference>
<evidence type="ECO:0000313" key="10">
    <source>
        <dbReference type="EMBL" id="RAV22965.1"/>
    </source>
</evidence>
<dbReference type="RefSeq" id="WP_113029074.1">
    <property type="nucleotide sequence ID" value="NZ_QMFB01000001.1"/>
</dbReference>
<feature type="domain" description="ABC transporter" evidence="8">
    <location>
        <begin position="353"/>
        <end position="568"/>
    </location>
</feature>
<keyword evidence="4" id="KW-0067">ATP-binding</keyword>
<dbReference type="Gene3D" id="3.40.50.300">
    <property type="entry name" value="P-loop containing nucleotide triphosphate hydrolases"/>
    <property type="match status" value="1"/>
</dbReference>
<feature type="transmembrane region" description="Helical" evidence="7">
    <location>
        <begin position="132"/>
        <end position="152"/>
    </location>
</feature>
<evidence type="ECO:0000313" key="11">
    <source>
        <dbReference type="Proteomes" id="UP000250369"/>
    </source>
</evidence>
<keyword evidence="2 7" id="KW-0812">Transmembrane</keyword>
<feature type="transmembrane region" description="Helical" evidence="7">
    <location>
        <begin position="21"/>
        <end position="41"/>
    </location>
</feature>
<dbReference type="GO" id="GO:0140359">
    <property type="term" value="F:ABC-type transporter activity"/>
    <property type="evidence" value="ECO:0007669"/>
    <property type="project" value="InterPro"/>
</dbReference>
<evidence type="ECO:0000256" key="1">
    <source>
        <dbReference type="ARBA" id="ARBA00004651"/>
    </source>
</evidence>
<dbReference type="PANTHER" id="PTHR24221:SF423">
    <property type="entry name" value="ABC TRANSPORTER"/>
    <property type="match status" value="1"/>
</dbReference>
<dbReference type="InterPro" id="IPR039421">
    <property type="entry name" value="Type_1_exporter"/>
</dbReference>
<dbReference type="EMBL" id="QMFB01000001">
    <property type="protein sequence ID" value="RAV22965.1"/>
    <property type="molecule type" value="Genomic_DNA"/>
</dbReference>
<evidence type="ECO:0000256" key="6">
    <source>
        <dbReference type="ARBA" id="ARBA00023136"/>
    </source>
</evidence>
<dbReference type="SMART" id="SM00382">
    <property type="entry name" value="AAA"/>
    <property type="match status" value="1"/>
</dbReference>
<comment type="subcellular location">
    <subcellularLocation>
        <location evidence="1">Cell membrane</location>
        <topology evidence="1">Multi-pass membrane protein</topology>
    </subcellularLocation>
</comment>
<dbReference type="InterPro" id="IPR036640">
    <property type="entry name" value="ABC1_TM_sf"/>
</dbReference>
<organism evidence="10 11">
    <name type="scientific">Paenibacillus contaminans</name>
    <dbReference type="NCBI Taxonomy" id="450362"/>
    <lineage>
        <taxon>Bacteria</taxon>
        <taxon>Bacillati</taxon>
        <taxon>Bacillota</taxon>
        <taxon>Bacilli</taxon>
        <taxon>Bacillales</taxon>
        <taxon>Paenibacillaceae</taxon>
        <taxon>Paenibacillus</taxon>
    </lineage>
</organism>
<accession>A0A329MSP6</accession>
<feature type="transmembrane region" description="Helical" evidence="7">
    <location>
        <begin position="53"/>
        <end position="78"/>
    </location>
</feature>
<dbReference type="PROSITE" id="PS50893">
    <property type="entry name" value="ABC_TRANSPORTER_2"/>
    <property type="match status" value="1"/>
</dbReference>
<evidence type="ECO:0000259" key="8">
    <source>
        <dbReference type="PROSITE" id="PS50893"/>
    </source>
</evidence>
<gene>
    <name evidence="10" type="ORF">DQG23_01810</name>
</gene>
<name>A0A329MSP6_9BACL</name>
<feature type="transmembrane region" description="Helical" evidence="7">
    <location>
        <begin position="269"/>
        <end position="287"/>
    </location>
</feature>
<dbReference type="OrthoDB" id="9770415at2"/>
<evidence type="ECO:0000256" key="4">
    <source>
        <dbReference type="ARBA" id="ARBA00022840"/>
    </source>
</evidence>
<proteinExistence type="predicted"/>
<dbReference type="GO" id="GO:0005524">
    <property type="term" value="F:ATP binding"/>
    <property type="evidence" value="ECO:0007669"/>
    <property type="project" value="UniProtKB-KW"/>
</dbReference>
<evidence type="ECO:0000256" key="2">
    <source>
        <dbReference type="ARBA" id="ARBA00022692"/>
    </source>
</evidence>
<evidence type="ECO:0000256" key="5">
    <source>
        <dbReference type="ARBA" id="ARBA00022989"/>
    </source>
</evidence>
<protein>
    <recommendedName>
        <fullName evidence="12">ABC transporter ATP-binding protein</fullName>
    </recommendedName>
</protein>
<feature type="transmembrane region" description="Helical" evidence="7">
    <location>
        <begin position="158"/>
        <end position="178"/>
    </location>
</feature>
<dbReference type="GO" id="GO:0005886">
    <property type="term" value="C:plasma membrane"/>
    <property type="evidence" value="ECO:0007669"/>
    <property type="project" value="UniProtKB-SubCell"/>
</dbReference>